<protein>
    <recommendedName>
        <fullName evidence="4">BZIP domain-containing protein</fullName>
    </recommendedName>
</protein>
<evidence type="ECO:0000256" key="1">
    <source>
        <dbReference type="SAM" id="Coils"/>
    </source>
</evidence>
<dbReference type="EMBL" id="JASMQC010000001">
    <property type="protein sequence ID" value="KAK1948581.1"/>
    <property type="molecule type" value="Genomic_DNA"/>
</dbReference>
<feature type="coiled-coil region" evidence="1">
    <location>
        <begin position="78"/>
        <end position="118"/>
    </location>
</feature>
<keyword evidence="1" id="KW-0175">Coiled coil</keyword>
<keyword evidence="3" id="KW-1185">Reference proteome</keyword>
<reference evidence="2" key="1">
    <citation type="submission" date="2023-08" db="EMBL/GenBank/DDBJ databases">
        <title>Reference Genome Resource for the Citrus Pathogen Phytophthora citrophthora.</title>
        <authorList>
            <person name="Moller H."/>
            <person name="Coetzee B."/>
            <person name="Rose L.J."/>
            <person name="Van Niekerk J.M."/>
        </authorList>
    </citation>
    <scope>NUCLEOTIDE SEQUENCE</scope>
    <source>
        <strain evidence="2">STE-U-9442</strain>
    </source>
</reference>
<comment type="caution">
    <text evidence="2">The sequence shown here is derived from an EMBL/GenBank/DDBJ whole genome shotgun (WGS) entry which is preliminary data.</text>
</comment>
<dbReference type="AlphaFoldDB" id="A0AAD9H1R5"/>
<accession>A0AAD9H1R5</accession>
<evidence type="ECO:0000313" key="3">
    <source>
        <dbReference type="Proteomes" id="UP001259832"/>
    </source>
</evidence>
<organism evidence="2 3">
    <name type="scientific">Phytophthora citrophthora</name>
    <dbReference type="NCBI Taxonomy" id="4793"/>
    <lineage>
        <taxon>Eukaryota</taxon>
        <taxon>Sar</taxon>
        <taxon>Stramenopiles</taxon>
        <taxon>Oomycota</taxon>
        <taxon>Peronosporomycetes</taxon>
        <taxon>Peronosporales</taxon>
        <taxon>Peronosporaceae</taxon>
        <taxon>Phytophthora</taxon>
    </lineage>
</organism>
<evidence type="ECO:0000313" key="2">
    <source>
        <dbReference type="EMBL" id="KAK1948581.1"/>
    </source>
</evidence>
<dbReference type="CDD" id="cd14686">
    <property type="entry name" value="bZIP"/>
    <property type="match status" value="3"/>
</dbReference>
<evidence type="ECO:0008006" key="4">
    <source>
        <dbReference type="Google" id="ProtNLM"/>
    </source>
</evidence>
<sequence>MTGNYPPATWKNDFQLIQSTGDRPKSKIELSSIGIVVQRRHSATETFVACQLPAQIPLPIDRQTILLVKAQAEADLELRRTRNRMHQAKHKLKQKKRVKDLENVVVCLQEEIQQLTFQRRIVRAGVSTILSSLSEWIQAPMVKFEQSPAIPGVTASLSPIEYHEQREFLLATIAPDVASDRGYGVEAHLENWRQLSSIFPDIQIQLLRLESAGDNTAVGETRMTVYLSDKTLRRAFPQLIEDEKGFRIAGRLLGQQISMHGSSFVASLLHNTNILAPLLRLLGNLEDVSRVFEGATITTECKPNLILFPPNRQNLSEGIVRQVVQRSRPQSRDLFAVAASGSSSMHQIDDTRHLPMNETEMKRVAADIELRRQRNRMHQAKHKMKQQKKVLDLEIGIRQLRNEIQQLKMQKEIISAGVSTNTTVWSVAAEYFRLFRNGFKGPMVMLQPSTSEPSLVSLRSRESFVQKDFFIATMAEDVMGDTGFGVQRLLDGWKQLSMYHEDMEIELIRLDVGPDEDLIATVRSATTMSEKALRHGFPHLFDDGEWTPLGVKLLDQRMVMHGVVSFVWDEDRGRVSSLQYSVDMLTPVMQVLGNLEDVARVFGRAQVTPDSRLRTSHPAYAPSSDARVLLSLQSPSPPTVHFTNSNGHFRLPSLTVQKSRQSSKTKAPPLDVLTAYRRQRNRMHQARHKMKQRKKVEDLESSIQQLREEVQELKLQREVITTGVMSGTTVWNVAAEYFRVFRYGVGASPRMALPSPFQVETQRSFLHSTMASNVMSETGFGVDALIDNWSFVTTFHPDIDVQLVSLENDADGFMVGRTLGRLTITENTLRNAFPQLLSDGMDTERVQLAARLLGQQVVMRGCVQFEWDSEMGRVARVQHKADLLTPLLDLLGSLEAVSCVFDNALVTPESTSVAW</sequence>
<feature type="coiled-coil region" evidence="1">
    <location>
        <begin position="689"/>
        <end position="723"/>
    </location>
</feature>
<proteinExistence type="predicted"/>
<dbReference type="Proteomes" id="UP001259832">
    <property type="component" value="Unassembled WGS sequence"/>
</dbReference>
<feature type="coiled-coil region" evidence="1">
    <location>
        <begin position="370"/>
        <end position="417"/>
    </location>
</feature>
<name>A0AAD9H1R5_9STRA</name>
<gene>
    <name evidence="2" type="ORF">P3T76_000870</name>
</gene>